<dbReference type="SUPFAM" id="SSF102114">
    <property type="entry name" value="Radical SAM enzymes"/>
    <property type="match status" value="1"/>
</dbReference>
<dbReference type="InterPro" id="IPR058240">
    <property type="entry name" value="rSAM_sf"/>
</dbReference>
<reference evidence="1" key="1">
    <citation type="submission" date="2018-05" db="EMBL/GenBank/DDBJ databases">
        <authorList>
            <person name="Lanie J.A."/>
            <person name="Ng W.-L."/>
            <person name="Kazmierczak K.M."/>
            <person name="Andrzejewski T.M."/>
            <person name="Davidsen T.M."/>
            <person name="Wayne K.J."/>
            <person name="Tettelin H."/>
            <person name="Glass J.I."/>
            <person name="Rusch D."/>
            <person name="Podicherti R."/>
            <person name="Tsui H.-C.T."/>
            <person name="Winkler M.E."/>
        </authorList>
    </citation>
    <scope>NUCLEOTIDE SEQUENCE</scope>
</reference>
<gene>
    <name evidence="1" type="ORF">METZ01_LOCUS358104</name>
</gene>
<proteinExistence type="predicted"/>
<evidence type="ECO:0000313" key="1">
    <source>
        <dbReference type="EMBL" id="SVD05250.1"/>
    </source>
</evidence>
<dbReference type="AlphaFoldDB" id="A0A382S5U0"/>
<dbReference type="InterPro" id="IPR013785">
    <property type="entry name" value="Aldolase_TIM"/>
</dbReference>
<dbReference type="Gene3D" id="3.20.20.70">
    <property type="entry name" value="Aldolase class I"/>
    <property type="match status" value="1"/>
</dbReference>
<protein>
    <recommendedName>
        <fullName evidence="2">Radical SAM core domain-containing protein</fullName>
    </recommendedName>
</protein>
<organism evidence="1">
    <name type="scientific">marine metagenome</name>
    <dbReference type="NCBI Taxonomy" id="408172"/>
    <lineage>
        <taxon>unclassified sequences</taxon>
        <taxon>metagenomes</taxon>
        <taxon>ecological metagenomes</taxon>
    </lineage>
</organism>
<name>A0A382S5U0_9ZZZZ</name>
<accession>A0A382S5U0</accession>
<feature type="non-terminal residue" evidence="1">
    <location>
        <position position="225"/>
    </location>
</feature>
<dbReference type="EMBL" id="UINC01126643">
    <property type="protein sequence ID" value="SVD05250.1"/>
    <property type="molecule type" value="Genomic_DNA"/>
</dbReference>
<sequence length="225" mass="26578">MRTILDNQGKYYYKGNLLLDDIIDWFKPLDISNTKIKMCGVLGDPMINPELYEIIFYFLYEKNVRDLEMSTNGGTRSTQFWKDLGLLSKQSNKRFYIHWAVDGVTRNDYRENVILDRVWDNIHAYHSTGGNSIWQYIIFDYNENEIEMAREKAKENGMKFATRVSWRNTSEKAKVTSKVANKIDSDSYEVVENRARSKQYEEARIVCRHKVKGEIYIGANKRLWP</sequence>
<evidence type="ECO:0008006" key="2">
    <source>
        <dbReference type="Google" id="ProtNLM"/>
    </source>
</evidence>